<evidence type="ECO:0000313" key="1">
    <source>
        <dbReference type="EMBL" id="KKL94104.1"/>
    </source>
</evidence>
<dbReference type="EMBL" id="LAZR01019014">
    <property type="protein sequence ID" value="KKL94104.1"/>
    <property type="molecule type" value="Genomic_DNA"/>
</dbReference>
<sequence length="284" mass="29115">MAVEGTVLEFASLTYGHVWVSDEITFAAGPANIDHDLGVQPDFVVAICLDNQDAGIDLTCVVESGNEANGITLTNAGGATATGVILAFFSSRGSVTSPTSGNVYELASRSIAQVYISDEKACANGATTFDHETGRDLLFAIPICVDSADGDFDLSIAETNTSRLTVTQGAATTVGVQVLAFFGPPGSAALAGNSVEGTVIDIASLTLGYIFSSDESVDIASGNEDLDHEIVRVPKMGVPIVQETGGGGSDDFDLSISLATLTTKITDAAADTCKAKALVFFGTP</sequence>
<dbReference type="AlphaFoldDB" id="A0A0F9G5Q4"/>
<gene>
    <name evidence="1" type="ORF">LCGC14_1868030</name>
</gene>
<comment type="caution">
    <text evidence="1">The sequence shown here is derived from an EMBL/GenBank/DDBJ whole genome shotgun (WGS) entry which is preliminary data.</text>
</comment>
<proteinExistence type="predicted"/>
<protein>
    <submittedName>
        <fullName evidence="1">Uncharacterized protein</fullName>
    </submittedName>
</protein>
<name>A0A0F9G5Q4_9ZZZZ</name>
<accession>A0A0F9G5Q4</accession>
<organism evidence="1">
    <name type="scientific">marine sediment metagenome</name>
    <dbReference type="NCBI Taxonomy" id="412755"/>
    <lineage>
        <taxon>unclassified sequences</taxon>
        <taxon>metagenomes</taxon>
        <taxon>ecological metagenomes</taxon>
    </lineage>
</organism>
<reference evidence="1" key="1">
    <citation type="journal article" date="2015" name="Nature">
        <title>Complex archaea that bridge the gap between prokaryotes and eukaryotes.</title>
        <authorList>
            <person name="Spang A."/>
            <person name="Saw J.H."/>
            <person name="Jorgensen S.L."/>
            <person name="Zaremba-Niedzwiedzka K."/>
            <person name="Martijn J."/>
            <person name="Lind A.E."/>
            <person name="van Eijk R."/>
            <person name="Schleper C."/>
            <person name="Guy L."/>
            <person name="Ettema T.J."/>
        </authorList>
    </citation>
    <scope>NUCLEOTIDE SEQUENCE</scope>
</reference>